<dbReference type="AlphaFoldDB" id="A0A4U8UFC9"/>
<dbReference type="Proteomes" id="UP000029920">
    <property type="component" value="Unassembled WGS sequence"/>
</dbReference>
<evidence type="ECO:0000313" key="2">
    <source>
        <dbReference type="Proteomes" id="UP000029920"/>
    </source>
</evidence>
<accession>A0A4U8UFC9</accession>
<reference evidence="1 2" key="1">
    <citation type="journal article" date="2014" name="Genome Announc.">
        <title>Draft genome sequences of eight enterohepatic helicobacter species isolated from both laboratory and wild rodents.</title>
        <authorList>
            <person name="Sheh A."/>
            <person name="Shen Z."/>
            <person name="Fox J.G."/>
        </authorList>
    </citation>
    <scope>NUCLEOTIDE SEQUENCE [LARGE SCALE GENOMIC DNA]</scope>
    <source>
        <strain evidence="1 2">MIT-03-7007</strain>
    </source>
</reference>
<comment type="caution">
    <text evidence="1">The sequence shown here is derived from an EMBL/GenBank/DDBJ whole genome shotgun (WGS) entry which is preliminary data.</text>
</comment>
<keyword evidence="2" id="KW-1185">Reference proteome</keyword>
<organism evidence="1 2">
    <name type="scientific">Helicobacter apodemus</name>
    <dbReference type="NCBI Taxonomy" id="135569"/>
    <lineage>
        <taxon>Bacteria</taxon>
        <taxon>Pseudomonadati</taxon>
        <taxon>Campylobacterota</taxon>
        <taxon>Epsilonproteobacteria</taxon>
        <taxon>Campylobacterales</taxon>
        <taxon>Helicobacteraceae</taxon>
        <taxon>Helicobacter</taxon>
    </lineage>
</organism>
<sequence>MKIALISNSLLLTKSLEIYLRDYLTSYKMCDFIVATEPMEANKPVFLIGDFSETNLNKPFTKEILLEKLESFYWRINHQEDLQQENSLDNTKNADYLFNDVKEQRLVIKESDIELQQKIQEVLERYTQEIVSLSMEYLKGKNA</sequence>
<dbReference type="EMBL" id="JRPC02000005">
    <property type="protein sequence ID" value="TLE16513.1"/>
    <property type="molecule type" value="Genomic_DNA"/>
</dbReference>
<gene>
    <name evidence="1" type="ORF">LS72_002490</name>
</gene>
<evidence type="ECO:0000313" key="1">
    <source>
        <dbReference type="EMBL" id="TLE16513.1"/>
    </source>
</evidence>
<proteinExistence type="predicted"/>
<dbReference type="RefSeq" id="WP_034554566.1">
    <property type="nucleotide sequence ID" value="NZ_JRPC02000005.1"/>
</dbReference>
<protein>
    <submittedName>
        <fullName evidence="1">Uncharacterized protein</fullName>
    </submittedName>
</protein>
<name>A0A4U8UFC9_9HELI</name>